<evidence type="ECO:0000256" key="4">
    <source>
        <dbReference type="ARBA" id="ARBA00023136"/>
    </source>
</evidence>
<gene>
    <name evidence="9" type="ORF">TIS948_LOCUS9430</name>
</gene>
<feature type="transmembrane region" description="Helical" evidence="7">
    <location>
        <begin position="83"/>
        <end position="104"/>
    </location>
</feature>
<evidence type="ECO:0000313" key="9">
    <source>
        <dbReference type="EMBL" id="CAF3145891.1"/>
    </source>
</evidence>
<sequence>MNTSSTDAPIIPSAYFYFSANLIDNNNNNINTLDNQALSLLQFNHEWILPLFILSLFGILLTIIISFFYLYLSTYRLNNYLNLSNLFLCFSVCFIYIVVVIFLIRGNELFCGLREFLSQFAYVLLYSALLCRYIMQWLSTRILSKRTKQLTSLLIYSLLVFIQIPIGILWWYFTIPRACQQRTIDEYPKLKLNFQKQISSIKSCSFQCIVDYRFYATFTYTIIELFLCTIIATCLFVCRHCYRARNEKDKSIRTNNKTALLAFFNMFALVLINIAWLIWTLIYHFAHPYFVFPSVVIGMFTIGTICLFFILIPKVYFYSKCSKNELNMPETVIYTNKLAAMDDMNDDDDDADALILNGKLRDQNKPQNKSNQSESSYELAKSGTFLPLTRSPKGPFKVINTNRKKSIEKSDTLIHEEDFNIKQISKTQDESSPHDKTIYKQELKSSLVPIHYQLTSSSKSYDLFNPTLKREHSHQPNSNVRPPSSSIYPSSYTPPHYDEAIIPILCNSQRSQSSTPVKMRVLVKSPSSSVPIPRRVYSGIDRRYIRHPYHYVLPPSTAPTAAAAAPPPPPSITPIFYSPQAQRENFFTDPYRRTLAYPGENSEQSMLSSTYRYPYPHRRSHMDYRSLSQRLWDIDSGDEEDELHENLRNIRRDLTPMKERLKDFRITQFEHDDPTILHIDDDDDDEEENLFDKKLLYI</sequence>
<feature type="compositionally biased region" description="Low complexity" evidence="6">
    <location>
        <begin position="482"/>
        <end position="492"/>
    </location>
</feature>
<proteinExistence type="predicted"/>
<name>A0A817P9N1_9BILA</name>
<dbReference type="Proteomes" id="UP000663825">
    <property type="component" value="Unassembled WGS sequence"/>
</dbReference>
<reference evidence="9" key="1">
    <citation type="submission" date="2021-02" db="EMBL/GenBank/DDBJ databases">
        <authorList>
            <person name="Nowell W R."/>
        </authorList>
    </citation>
    <scope>NUCLEOTIDE SEQUENCE</scope>
</reference>
<feature type="transmembrane region" description="Helical" evidence="7">
    <location>
        <begin position="116"/>
        <end position="134"/>
    </location>
</feature>
<dbReference type="InterPro" id="IPR017978">
    <property type="entry name" value="GPCR_3_C"/>
</dbReference>
<dbReference type="PANTHER" id="PTHR24060">
    <property type="entry name" value="METABOTROPIC GLUTAMATE RECEPTOR"/>
    <property type="match status" value="1"/>
</dbReference>
<dbReference type="GO" id="GO:0004930">
    <property type="term" value="F:G protein-coupled receptor activity"/>
    <property type="evidence" value="ECO:0007669"/>
    <property type="project" value="InterPro"/>
</dbReference>
<dbReference type="Pfam" id="PF00003">
    <property type="entry name" value="7tm_3"/>
    <property type="match status" value="1"/>
</dbReference>
<comment type="subcellular location">
    <subcellularLocation>
        <location evidence="1">Membrane</location>
        <topology evidence="1">Multi-pass membrane protein</topology>
    </subcellularLocation>
</comment>
<evidence type="ECO:0000256" key="6">
    <source>
        <dbReference type="SAM" id="MobiDB-lite"/>
    </source>
</evidence>
<feature type="domain" description="G-protein coupled receptors family 3 profile" evidence="8">
    <location>
        <begin position="46"/>
        <end position="316"/>
    </location>
</feature>
<dbReference type="AlphaFoldDB" id="A0A817P9N1"/>
<accession>A0A817P9N1</accession>
<evidence type="ECO:0000256" key="1">
    <source>
        <dbReference type="ARBA" id="ARBA00004141"/>
    </source>
</evidence>
<evidence type="ECO:0000256" key="5">
    <source>
        <dbReference type="ARBA" id="ARBA00023180"/>
    </source>
</evidence>
<keyword evidence="4 7" id="KW-0472">Membrane</keyword>
<feature type="transmembrane region" description="Helical" evidence="7">
    <location>
        <begin position="289"/>
        <end position="312"/>
    </location>
</feature>
<feature type="transmembrane region" description="Helical" evidence="7">
    <location>
        <begin position="259"/>
        <end position="283"/>
    </location>
</feature>
<feature type="transmembrane region" description="Helical" evidence="7">
    <location>
        <begin position="218"/>
        <end position="238"/>
    </location>
</feature>
<evidence type="ECO:0000256" key="3">
    <source>
        <dbReference type="ARBA" id="ARBA00022989"/>
    </source>
</evidence>
<feature type="region of interest" description="Disordered" evidence="6">
    <location>
        <begin position="469"/>
        <end position="492"/>
    </location>
</feature>
<keyword evidence="5" id="KW-0325">Glycoprotein</keyword>
<keyword evidence="2 7" id="KW-0812">Transmembrane</keyword>
<keyword evidence="3 7" id="KW-1133">Transmembrane helix</keyword>
<comment type="caution">
    <text evidence="9">The sequence shown here is derived from an EMBL/GenBank/DDBJ whole genome shotgun (WGS) entry which is preliminary data.</text>
</comment>
<evidence type="ECO:0000256" key="2">
    <source>
        <dbReference type="ARBA" id="ARBA00022692"/>
    </source>
</evidence>
<feature type="transmembrane region" description="Helical" evidence="7">
    <location>
        <begin position="154"/>
        <end position="173"/>
    </location>
</feature>
<organism evidence="9 10">
    <name type="scientific">Rotaria socialis</name>
    <dbReference type="NCBI Taxonomy" id="392032"/>
    <lineage>
        <taxon>Eukaryota</taxon>
        <taxon>Metazoa</taxon>
        <taxon>Spiralia</taxon>
        <taxon>Gnathifera</taxon>
        <taxon>Rotifera</taxon>
        <taxon>Eurotatoria</taxon>
        <taxon>Bdelloidea</taxon>
        <taxon>Philodinida</taxon>
        <taxon>Philodinidae</taxon>
        <taxon>Rotaria</taxon>
    </lineage>
</organism>
<dbReference type="OrthoDB" id="10034429at2759"/>
<protein>
    <recommendedName>
        <fullName evidence="8">G-protein coupled receptors family 3 profile domain-containing protein</fullName>
    </recommendedName>
</protein>
<evidence type="ECO:0000259" key="8">
    <source>
        <dbReference type="PROSITE" id="PS50259"/>
    </source>
</evidence>
<dbReference type="EMBL" id="CAJNXB010001216">
    <property type="protein sequence ID" value="CAF3145891.1"/>
    <property type="molecule type" value="Genomic_DNA"/>
</dbReference>
<feature type="transmembrane region" description="Helical" evidence="7">
    <location>
        <begin position="47"/>
        <end position="71"/>
    </location>
</feature>
<dbReference type="PROSITE" id="PS50259">
    <property type="entry name" value="G_PROTEIN_RECEP_F3_4"/>
    <property type="match status" value="1"/>
</dbReference>
<evidence type="ECO:0000256" key="7">
    <source>
        <dbReference type="SAM" id="Phobius"/>
    </source>
</evidence>
<dbReference type="InterPro" id="IPR050726">
    <property type="entry name" value="mGluR"/>
</dbReference>
<dbReference type="GO" id="GO:0016020">
    <property type="term" value="C:membrane"/>
    <property type="evidence" value="ECO:0007669"/>
    <property type="project" value="UniProtKB-SubCell"/>
</dbReference>
<evidence type="ECO:0000313" key="10">
    <source>
        <dbReference type="Proteomes" id="UP000663825"/>
    </source>
</evidence>